<reference evidence="2" key="1">
    <citation type="journal article" date="2021" name="PeerJ">
        <title>Extensive microbial diversity within the chicken gut microbiome revealed by metagenomics and culture.</title>
        <authorList>
            <person name="Gilroy R."/>
            <person name="Ravi A."/>
            <person name="Getino M."/>
            <person name="Pursley I."/>
            <person name="Horton D.L."/>
            <person name="Alikhan N.F."/>
            <person name="Baker D."/>
            <person name="Gharbi K."/>
            <person name="Hall N."/>
            <person name="Watson M."/>
            <person name="Adriaenssens E.M."/>
            <person name="Foster-Nyarko E."/>
            <person name="Jarju S."/>
            <person name="Secka A."/>
            <person name="Antonio M."/>
            <person name="Oren A."/>
            <person name="Chaudhuri R.R."/>
            <person name="La Ragione R."/>
            <person name="Hildebrand F."/>
            <person name="Pallen M.J."/>
        </authorList>
    </citation>
    <scope>NUCLEOTIDE SEQUENCE</scope>
    <source>
        <strain evidence="2">ChiW4-1371</strain>
    </source>
</reference>
<evidence type="ECO:0008006" key="4">
    <source>
        <dbReference type="Google" id="ProtNLM"/>
    </source>
</evidence>
<feature type="chain" id="PRO_5039608731" description="Organic solvent tolerance-like N-terminal domain-containing protein" evidence="1">
    <location>
        <begin position="21"/>
        <end position="154"/>
    </location>
</feature>
<name>A0A9D2KBK8_9BACT</name>
<dbReference type="Proteomes" id="UP000824176">
    <property type="component" value="Unassembled WGS sequence"/>
</dbReference>
<protein>
    <recommendedName>
        <fullName evidence="4">Organic solvent tolerance-like N-terminal domain-containing protein</fullName>
    </recommendedName>
</protein>
<dbReference type="AlphaFoldDB" id="A0A9D2KBK8"/>
<organism evidence="2 3">
    <name type="scientific">Candidatus Mucispirillum faecigallinarum</name>
    <dbReference type="NCBI Taxonomy" id="2838699"/>
    <lineage>
        <taxon>Bacteria</taxon>
        <taxon>Pseudomonadati</taxon>
        <taxon>Deferribacterota</taxon>
        <taxon>Deferribacteres</taxon>
        <taxon>Deferribacterales</taxon>
        <taxon>Mucispirillaceae</taxon>
        <taxon>Mucispirillum</taxon>
    </lineage>
</organism>
<feature type="signal peptide" evidence="1">
    <location>
        <begin position="1"/>
        <end position="20"/>
    </location>
</feature>
<accession>A0A9D2KBK8</accession>
<sequence>MYKLASLLIFLLSITSYGHAQIFITSMPDCSKVTFYEDNITIGSCRLHVYKAETDQQKICGMLNFTDDTFIKDGMIFTGNEEKNHYFHTEGMKMDIRIMGIVKTSDNNTYKVYNNDAKYSPPGIKSVIIYGNAVFETSEKKYQGILNKCLFNLE</sequence>
<reference evidence="2" key="2">
    <citation type="submission" date="2021-04" db="EMBL/GenBank/DDBJ databases">
        <authorList>
            <person name="Gilroy R."/>
        </authorList>
    </citation>
    <scope>NUCLEOTIDE SEQUENCE</scope>
    <source>
        <strain evidence="2">ChiW4-1371</strain>
    </source>
</reference>
<evidence type="ECO:0000256" key="1">
    <source>
        <dbReference type="SAM" id="SignalP"/>
    </source>
</evidence>
<dbReference type="EMBL" id="DXAQ01000122">
    <property type="protein sequence ID" value="HIZ89870.1"/>
    <property type="molecule type" value="Genomic_DNA"/>
</dbReference>
<keyword evidence="1" id="KW-0732">Signal</keyword>
<gene>
    <name evidence="2" type="ORF">H9804_07980</name>
</gene>
<evidence type="ECO:0000313" key="2">
    <source>
        <dbReference type="EMBL" id="HIZ89870.1"/>
    </source>
</evidence>
<proteinExistence type="predicted"/>
<evidence type="ECO:0000313" key="3">
    <source>
        <dbReference type="Proteomes" id="UP000824176"/>
    </source>
</evidence>
<comment type="caution">
    <text evidence="2">The sequence shown here is derived from an EMBL/GenBank/DDBJ whole genome shotgun (WGS) entry which is preliminary data.</text>
</comment>